<evidence type="ECO:0000256" key="11">
    <source>
        <dbReference type="SAM" id="MobiDB-lite"/>
    </source>
</evidence>
<dbReference type="Proteomes" id="UP000317429">
    <property type="component" value="Chromosome"/>
</dbReference>
<dbReference type="PANTHER" id="PTHR11070">
    <property type="entry name" value="UVRD / RECB / PCRA DNA HELICASE FAMILY MEMBER"/>
    <property type="match status" value="1"/>
</dbReference>
<dbReference type="Gene3D" id="1.10.486.10">
    <property type="entry name" value="PCRA, domain 4"/>
    <property type="match status" value="1"/>
</dbReference>
<sequence>MPPDPGLNPAQRDAVATLSGPLLVLAGAGTGKTRVVTFRIAALVRSGIRPDRILAVTFTRKAAGEMQQRAGALLKPPGRGRNAPKPVVPEISTFHSLCVRVLRRHITRLGYPAAFTIADRSDQEAQARAALREIRAPGDSLKPADLLGHISRWKMRTVRPEDATSAAETDREHLAAIAYRRYQNNLKKGAVVDFDDLLYLTEELFAKFPSVRRDEAGRFDHVLVDEYQDTNHSQYEIVRGLAMGHRNLCVVGDDDQSIYAWRGAEVTHILRFKQDWPDAKVVRLEENYRSRASIIGYANALIAFNRQRHDKVLRPAREPGERPRILQCKDETEEALQVVQDIRGKLLAGGWRPDGSSPGELSPFVERVAPKDIAILFRTNEQPRAFETELRAAKLPYILIGGMSFFDRKEVRDLLAYLRLIANPEDEPSLLRVLNTPPRGIGDAARKALMQTAVTRGHGLWRVLPGCRMIDGVSDAAAGGAQRLIDLVQGWQADQDRPLEHLVRRVIDETRYLHELARLYPDPDERDTRTASLDEVVNAAAAFQSKSSQRRRPRKPAEPGGAGSPLQEFLDEVAVGGRDDADDKQSQLKRNAIALMTLHAAKGLEFPHVYLVGMEEGILPHKRSLEAGEDSIDEERRLAYVGVTRAQDDLTLTLALSRRKWGKPRDSIPSRFLYEMTGQADNPRYAEVKSGRAAKAAARGQGRR</sequence>
<dbReference type="InterPro" id="IPR013986">
    <property type="entry name" value="DExx_box_DNA_helicase_dom_sf"/>
</dbReference>
<dbReference type="KEGG" id="pnd:Pla175_45730"/>
<reference evidence="14 15" key="1">
    <citation type="submission" date="2019-02" db="EMBL/GenBank/DDBJ databases">
        <title>Deep-cultivation of Planctomycetes and their phenomic and genomic characterization uncovers novel biology.</title>
        <authorList>
            <person name="Wiegand S."/>
            <person name="Jogler M."/>
            <person name="Boedeker C."/>
            <person name="Pinto D."/>
            <person name="Vollmers J."/>
            <person name="Rivas-Marin E."/>
            <person name="Kohn T."/>
            <person name="Peeters S.H."/>
            <person name="Heuer A."/>
            <person name="Rast P."/>
            <person name="Oberbeckmann S."/>
            <person name="Bunk B."/>
            <person name="Jeske O."/>
            <person name="Meyerdierks A."/>
            <person name="Storesund J.E."/>
            <person name="Kallscheuer N."/>
            <person name="Luecker S."/>
            <person name="Lage O.M."/>
            <person name="Pohl T."/>
            <person name="Merkel B.J."/>
            <person name="Hornburger P."/>
            <person name="Mueller R.-W."/>
            <person name="Bruemmer F."/>
            <person name="Labrenz M."/>
            <person name="Spormann A.M."/>
            <person name="Op den Camp H."/>
            <person name="Overmann J."/>
            <person name="Amann R."/>
            <person name="Jetten M.S.M."/>
            <person name="Mascher T."/>
            <person name="Medema M.H."/>
            <person name="Devos D.P."/>
            <person name="Kaster A.-K."/>
            <person name="Ovreas L."/>
            <person name="Rohde M."/>
            <person name="Galperin M.Y."/>
            <person name="Jogler C."/>
        </authorList>
    </citation>
    <scope>NUCLEOTIDE SEQUENCE [LARGE SCALE GENOMIC DNA]</scope>
    <source>
        <strain evidence="14 15">Pla175</strain>
    </source>
</reference>
<dbReference type="RefSeq" id="WP_145290998.1">
    <property type="nucleotide sequence ID" value="NZ_CP036291.1"/>
</dbReference>
<evidence type="ECO:0000259" key="12">
    <source>
        <dbReference type="PROSITE" id="PS51198"/>
    </source>
</evidence>
<comment type="catalytic activity">
    <reaction evidence="9">
        <text>ATP + H2O = ADP + phosphate + H(+)</text>
        <dbReference type="Rhea" id="RHEA:13065"/>
        <dbReference type="ChEBI" id="CHEBI:15377"/>
        <dbReference type="ChEBI" id="CHEBI:15378"/>
        <dbReference type="ChEBI" id="CHEBI:30616"/>
        <dbReference type="ChEBI" id="CHEBI:43474"/>
        <dbReference type="ChEBI" id="CHEBI:456216"/>
        <dbReference type="EC" id="5.6.2.4"/>
    </reaction>
</comment>
<dbReference type="Pfam" id="PF13361">
    <property type="entry name" value="UvrD_C"/>
    <property type="match status" value="2"/>
</dbReference>
<dbReference type="GO" id="GO:0000725">
    <property type="term" value="P:recombinational repair"/>
    <property type="evidence" value="ECO:0007669"/>
    <property type="project" value="TreeGrafter"/>
</dbReference>
<dbReference type="Pfam" id="PF00580">
    <property type="entry name" value="UvrD-helicase"/>
    <property type="match status" value="1"/>
</dbReference>
<evidence type="ECO:0000259" key="13">
    <source>
        <dbReference type="PROSITE" id="PS51217"/>
    </source>
</evidence>
<name>A0A518DI42_9BACT</name>
<gene>
    <name evidence="14" type="primary">pcrA_2</name>
    <name evidence="14" type="ORF">Pla175_45730</name>
</gene>
<evidence type="ECO:0000256" key="2">
    <source>
        <dbReference type="ARBA" id="ARBA00022741"/>
    </source>
</evidence>
<keyword evidence="5 10" id="KW-0067">ATP-binding</keyword>
<feature type="compositionally biased region" description="Low complexity" evidence="11">
    <location>
        <begin position="691"/>
        <end position="704"/>
    </location>
</feature>
<dbReference type="GO" id="GO:0005829">
    <property type="term" value="C:cytosol"/>
    <property type="evidence" value="ECO:0007669"/>
    <property type="project" value="TreeGrafter"/>
</dbReference>
<dbReference type="GO" id="GO:0003677">
    <property type="term" value="F:DNA binding"/>
    <property type="evidence" value="ECO:0007669"/>
    <property type="project" value="InterPro"/>
</dbReference>
<evidence type="ECO:0000256" key="3">
    <source>
        <dbReference type="ARBA" id="ARBA00022801"/>
    </source>
</evidence>
<keyword evidence="15" id="KW-1185">Reference proteome</keyword>
<dbReference type="CDD" id="cd18807">
    <property type="entry name" value="SF1_C_UvrD"/>
    <property type="match status" value="1"/>
</dbReference>
<evidence type="ECO:0000256" key="8">
    <source>
        <dbReference type="ARBA" id="ARBA00034808"/>
    </source>
</evidence>
<dbReference type="GO" id="GO:0043138">
    <property type="term" value="F:3'-5' DNA helicase activity"/>
    <property type="evidence" value="ECO:0007669"/>
    <property type="project" value="UniProtKB-EC"/>
</dbReference>
<evidence type="ECO:0000256" key="4">
    <source>
        <dbReference type="ARBA" id="ARBA00022806"/>
    </source>
</evidence>
<evidence type="ECO:0000313" key="15">
    <source>
        <dbReference type="Proteomes" id="UP000317429"/>
    </source>
</evidence>
<protein>
    <recommendedName>
        <fullName evidence="8">DNA 3'-5' helicase</fullName>
        <ecNumber evidence="8">5.6.2.4</ecNumber>
    </recommendedName>
</protein>
<dbReference type="GO" id="GO:0016887">
    <property type="term" value="F:ATP hydrolysis activity"/>
    <property type="evidence" value="ECO:0007669"/>
    <property type="project" value="RHEA"/>
</dbReference>
<comment type="similarity">
    <text evidence="1">Belongs to the helicase family. UvrD subfamily.</text>
</comment>
<dbReference type="SUPFAM" id="SSF52540">
    <property type="entry name" value="P-loop containing nucleoside triphosphate hydrolases"/>
    <property type="match status" value="1"/>
</dbReference>
<evidence type="ECO:0000256" key="10">
    <source>
        <dbReference type="PROSITE-ProRule" id="PRU00560"/>
    </source>
</evidence>
<dbReference type="Gene3D" id="1.10.10.160">
    <property type="match status" value="1"/>
</dbReference>
<feature type="region of interest" description="Disordered" evidence="11">
    <location>
        <begin position="542"/>
        <end position="567"/>
    </location>
</feature>
<dbReference type="PANTHER" id="PTHR11070:SF64">
    <property type="entry name" value="ATP-DEPENDENT DNA HELICASE REP"/>
    <property type="match status" value="1"/>
</dbReference>
<keyword evidence="4 10" id="KW-0347">Helicase</keyword>
<evidence type="ECO:0000256" key="6">
    <source>
        <dbReference type="ARBA" id="ARBA00023235"/>
    </source>
</evidence>
<dbReference type="AlphaFoldDB" id="A0A518DI42"/>
<dbReference type="CDD" id="cd17932">
    <property type="entry name" value="DEXQc_UvrD"/>
    <property type="match status" value="1"/>
</dbReference>
<dbReference type="InterPro" id="IPR014016">
    <property type="entry name" value="UvrD-like_ATP-bd"/>
</dbReference>
<evidence type="ECO:0000313" key="14">
    <source>
        <dbReference type="EMBL" id="QDU91153.1"/>
    </source>
</evidence>
<dbReference type="InterPro" id="IPR000212">
    <property type="entry name" value="DNA_helicase_UvrD/REP"/>
</dbReference>
<evidence type="ECO:0000256" key="9">
    <source>
        <dbReference type="ARBA" id="ARBA00048988"/>
    </source>
</evidence>
<dbReference type="Gene3D" id="3.40.50.300">
    <property type="entry name" value="P-loop containing nucleotide triphosphate hydrolases"/>
    <property type="match status" value="2"/>
</dbReference>
<feature type="domain" description="UvrD-like helicase C-terminal" evidence="13">
    <location>
        <begin position="292"/>
        <end position="603"/>
    </location>
</feature>
<accession>A0A518DI42</accession>
<keyword evidence="3 10" id="KW-0378">Hydrolase</keyword>
<feature type="binding site" evidence="10">
    <location>
        <begin position="26"/>
        <end position="33"/>
    </location>
    <ligand>
        <name>ATP</name>
        <dbReference type="ChEBI" id="CHEBI:30616"/>
    </ligand>
</feature>
<feature type="domain" description="UvrD-like helicase ATP-binding" evidence="12">
    <location>
        <begin position="5"/>
        <end position="291"/>
    </location>
</feature>
<dbReference type="EMBL" id="CP036291">
    <property type="protein sequence ID" value="QDU91153.1"/>
    <property type="molecule type" value="Genomic_DNA"/>
</dbReference>
<dbReference type="EC" id="5.6.2.4" evidence="8"/>
<dbReference type="PROSITE" id="PS51198">
    <property type="entry name" value="UVRD_HELICASE_ATP_BIND"/>
    <property type="match status" value="1"/>
</dbReference>
<dbReference type="OrthoDB" id="9810135at2"/>
<proteinExistence type="inferred from homology"/>
<evidence type="ECO:0000256" key="5">
    <source>
        <dbReference type="ARBA" id="ARBA00022840"/>
    </source>
</evidence>
<organism evidence="14 15">
    <name type="scientific">Pirellulimonas nuda</name>
    <dbReference type="NCBI Taxonomy" id="2528009"/>
    <lineage>
        <taxon>Bacteria</taxon>
        <taxon>Pseudomonadati</taxon>
        <taxon>Planctomycetota</taxon>
        <taxon>Planctomycetia</taxon>
        <taxon>Pirellulales</taxon>
        <taxon>Lacipirellulaceae</taxon>
        <taxon>Pirellulimonas</taxon>
    </lineage>
</organism>
<evidence type="ECO:0000256" key="1">
    <source>
        <dbReference type="ARBA" id="ARBA00009922"/>
    </source>
</evidence>
<dbReference type="GO" id="GO:0005524">
    <property type="term" value="F:ATP binding"/>
    <property type="evidence" value="ECO:0007669"/>
    <property type="project" value="UniProtKB-UniRule"/>
</dbReference>
<keyword evidence="2 10" id="KW-0547">Nucleotide-binding</keyword>
<feature type="region of interest" description="Disordered" evidence="11">
    <location>
        <begin position="685"/>
        <end position="704"/>
    </location>
</feature>
<evidence type="ECO:0000256" key="7">
    <source>
        <dbReference type="ARBA" id="ARBA00034617"/>
    </source>
</evidence>
<dbReference type="InterPro" id="IPR014017">
    <property type="entry name" value="DNA_helicase_UvrD-like_C"/>
</dbReference>
<dbReference type="InterPro" id="IPR027417">
    <property type="entry name" value="P-loop_NTPase"/>
</dbReference>
<keyword evidence="6" id="KW-0413">Isomerase</keyword>
<dbReference type="PROSITE" id="PS51217">
    <property type="entry name" value="UVRD_HELICASE_CTER"/>
    <property type="match status" value="1"/>
</dbReference>
<comment type="catalytic activity">
    <reaction evidence="7">
        <text>Couples ATP hydrolysis with the unwinding of duplex DNA by translocating in the 3'-5' direction.</text>
        <dbReference type="EC" id="5.6.2.4"/>
    </reaction>
</comment>